<dbReference type="OrthoDB" id="2702399at2"/>
<dbReference type="GO" id="GO:0004553">
    <property type="term" value="F:hydrolase activity, hydrolyzing O-glycosyl compounds"/>
    <property type="evidence" value="ECO:0007669"/>
    <property type="project" value="InterPro"/>
</dbReference>
<dbReference type="EMBL" id="AFNU02000009">
    <property type="protein sequence ID" value="ERJ11638.1"/>
    <property type="molecule type" value="Genomic_DNA"/>
</dbReference>
<dbReference type="SUPFAM" id="SSF51055">
    <property type="entry name" value="Carbohydrate binding domain"/>
    <property type="match status" value="1"/>
</dbReference>
<evidence type="ECO:0000313" key="3">
    <source>
        <dbReference type="EMBL" id="ERJ11638.1"/>
    </source>
</evidence>
<dbReference type="eggNOG" id="ENOG502ZPHZ">
    <property type="taxonomic scope" value="Bacteria"/>
</dbReference>
<proteinExistence type="predicted"/>
<dbReference type="GO" id="GO:0030246">
    <property type="term" value="F:carbohydrate binding"/>
    <property type="evidence" value="ECO:0007669"/>
    <property type="project" value="InterPro"/>
</dbReference>
<dbReference type="GO" id="GO:0005975">
    <property type="term" value="P:carbohydrate metabolic process"/>
    <property type="evidence" value="ECO:0007669"/>
    <property type="project" value="InterPro"/>
</dbReference>
<dbReference type="GO" id="GO:0005576">
    <property type="term" value="C:extracellular region"/>
    <property type="evidence" value="ECO:0007669"/>
    <property type="project" value="InterPro"/>
</dbReference>
<dbReference type="InterPro" id="IPR003610">
    <property type="entry name" value="CBM5/12"/>
</dbReference>
<accession>U2E920</accession>
<dbReference type="InParanoid" id="U2E920"/>
<dbReference type="Pfam" id="PF02839">
    <property type="entry name" value="CBM_5_12"/>
    <property type="match status" value="1"/>
</dbReference>
<dbReference type="STRING" id="1033810.HLPCO_002339"/>
<name>U2E920_9MOLU</name>
<dbReference type="InterPro" id="IPR036573">
    <property type="entry name" value="CBM_sf_5/12"/>
</dbReference>
<reference evidence="3 4" key="2">
    <citation type="journal article" date="2013" name="PLoS ONE">
        <title>INDIGO - INtegrated Data Warehouse of MIcrobial GenOmes with Examples from the Red Sea Extremophiles.</title>
        <authorList>
            <person name="Alam I."/>
            <person name="Antunes A."/>
            <person name="Kamau A.A."/>
            <person name="Ba Alawi W."/>
            <person name="Kalkatawi M."/>
            <person name="Stingl U."/>
            <person name="Bajic V.B."/>
        </authorList>
    </citation>
    <scope>NUCLEOTIDE SEQUENCE [LARGE SCALE GENOMIC DNA]</scope>
    <source>
        <strain evidence="3 4">SSD-17B</strain>
    </source>
</reference>
<gene>
    <name evidence="3" type="ORF">HLPCO_002339</name>
</gene>
<keyword evidence="1 3" id="KW-0378">Hydrolase</keyword>
<organism evidence="3 4">
    <name type="scientific">Haloplasma contractile SSD-17B</name>
    <dbReference type="NCBI Taxonomy" id="1033810"/>
    <lineage>
        <taxon>Bacteria</taxon>
        <taxon>Bacillati</taxon>
        <taxon>Mycoplasmatota</taxon>
        <taxon>Mollicutes</taxon>
        <taxon>Haloplasmatales</taxon>
        <taxon>Haloplasmataceae</taxon>
        <taxon>Haloplasma</taxon>
    </lineage>
</organism>
<comment type="caution">
    <text evidence="3">The sequence shown here is derived from an EMBL/GenBank/DDBJ whole genome shotgun (WGS) entry which is preliminary data.</text>
</comment>
<evidence type="ECO:0000256" key="1">
    <source>
        <dbReference type="ARBA" id="ARBA00022801"/>
    </source>
</evidence>
<dbReference type="Proteomes" id="UP000005707">
    <property type="component" value="Unassembled WGS sequence"/>
</dbReference>
<evidence type="ECO:0000313" key="4">
    <source>
        <dbReference type="Proteomes" id="UP000005707"/>
    </source>
</evidence>
<dbReference type="AlphaFoldDB" id="U2E920"/>
<feature type="domain" description="Chitin-binding type-3" evidence="2">
    <location>
        <begin position="57"/>
        <end position="83"/>
    </location>
</feature>
<protein>
    <submittedName>
        <fullName evidence="3">Glycoside hydrolase family protein</fullName>
    </submittedName>
</protein>
<evidence type="ECO:0000259" key="2">
    <source>
        <dbReference type="Pfam" id="PF02839"/>
    </source>
</evidence>
<sequence>MDRKKRIIKSVVLLFMVFAMILSTSKTFAYWSNGMTVSGTNQVTATVRIGEWNQIFEWDANTTYYSGDLVTYNGNIYEAKRQHKNIRPESNEINNWRKYWKQV</sequence>
<reference evidence="3 4" key="1">
    <citation type="journal article" date="2011" name="J. Bacteriol.">
        <title>Genome sequence of Haloplasma contractile, an unusual contractile bacterium from a deep-sea anoxic brine lake.</title>
        <authorList>
            <person name="Antunes A."/>
            <person name="Alam I."/>
            <person name="El Dorry H."/>
            <person name="Siam R."/>
            <person name="Robertson A."/>
            <person name="Bajic V.B."/>
            <person name="Stingl U."/>
        </authorList>
    </citation>
    <scope>NUCLEOTIDE SEQUENCE [LARGE SCALE GENOMIC DNA]</scope>
    <source>
        <strain evidence="3 4">SSD-17B</strain>
    </source>
</reference>
<dbReference type="Gene3D" id="2.10.10.20">
    <property type="entry name" value="Carbohydrate-binding module superfamily 5/12"/>
    <property type="match status" value="1"/>
</dbReference>
<dbReference type="RefSeq" id="WP_008825423.1">
    <property type="nucleotide sequence ID" value="NZ_AFNU02000009.1"/>
</dbReference>
<keyword evidence="4" id="KW-1185">Reference proteome</keyword>